<name>D5GCR0_TUBMM</name>
<keyword evidence="3" id="KW-1185">Reference proteome</keyword>
<protein>
    <submittedName>
        <fullName evidence="2">(Perigord truffle) hypothetical protein</fullName>
    </submittedName>
</protein>
<evidence type="ECO:0000313" key="3">
    <source>
        <dbReference type="Proteomes" id="UP000006911"/>
    </source>
</evidence>
<feature type="compositionally biased region" description="Basic and acidic residues" evidence="1">
    <location>
        <begin position="29"/>
        <end position="42"/>
    </location>
</feature>
<sequence length="340" mass="39246">MGPRADSSLSVEAPESAGGPKEVGTSRPVKTEEPTDSYPKRPFEPELSEYEDVFQNCCRFLILLDRCLTNYPKENPLITEMVKAFLQLAWEPIEMSKHRGSDLWPDGLESPWEFPPPYARFLNWGDYKNCGYGGQDIYVYAITTQVLVWRAVKSTNRLLNLVCKDQKWRKWMDDQSLDDKAIRDRAIEAFHLPGTDTGQTPVPDRFVSKIEGHVREPFPENWACIIAIPSFVEDFFFDNNKPISAWTETLRYYDKYIDSIKSQTPNTWESFMRYELAIDRDRRQELREGLEARAYSVGLFPGRPVAPDSHCPSTTAWEIVTYVLSSDHAELPHPQPRIPK</sequence>
<evidence type="ECO:0000256" key="1">
    <source>
        <dbReference type="SAM" id="MobiDB-lite"/>
    </source>
</evidence>
<dbReference type="KEGG" id="tml:GSTUM_00005976001"/>
<dbReference type="RefSeq" id="XP_002838112.1">
    <property type="nucleotide sequence ID" value="XM_002838066.1"/>
</dbReference>
<dbReference type="InParanoid" id="D5GCR0"/>
<dbReference type="GeneID" id="9187922"/>
<evidence type="ECO:0000313" key="2">
    <source>
        <dbReference type="EMBL" id="CAZ82303.1"/>
    </source>
</evidence>
<dbReference type="AlphaFoldDB" id="D5GCR0"/>
<reference evidence="2 3" key="1">
    <citation type="journal article" date="2010" name="Nature">
        <title>Perigord black truffle genome uncovers evolutionary origins and mechanisms of symbiosis.</title>
        <authorList>
            <person name="Martin F."/>
            <person name="Kohler A."/>
            <person name="Murat C."/>
            <person name="Balestrini R."/>
            <person name="Coutinho P.M."/>
            <person name="Jaillon O."/>
            <person name="Montanini B."/>
            <person name="Morin E."/>
            <person name="Noel B."/>
            <person name="Percudani R."/>
            <person name="Porcel B."/>
            <person name="Rubini A."/>
            <person name="Amicucci A."/>
            <person name="Amselem J."/>
            <person name="Anthouard V."/>
            <person name="Arcioni S."/>
            <person name="Artiguenave F."/>
            <person name="Aury J.M."/>
            <person name="Ballario P."/>
            <person name="Bolchi A."/>
            <person name="Brenna A."/>
            <person name="Brun A."/>
            <person name="Buee M."/>
            <person name="Cantarel B."/>
            <person name="Chevalier G."/>
            <person name="Couloux A."/>
            <person name="Da Silva C."/>
            <person name="Denoeud F."/>
            <person name="Duplessis S."/>
            <person name="Ghignone S."/>
            <person name="Hilselberger B."/>
            <person name="Iotti M."/>
            <person name="Marcais B."/>
            <person name="Mello A."/>
            <person name="Miranda M."/>
            <person name="Pacioni G."/>
            <person name="Quesneville H."/>
            <person name="Riccioni C."/>
            <person name="Ruotolo R."/>
            <person name="Splivallo R."/>
            <person name="Stocchi V."/>
            <person name="Tisserant E."/>
            <person name="Viscomi A.R."/>
            <person name="Zambonelli A."/>
            <person name="Zampieri E."/>
            <person name="Henrissat B."/>
            <person name="Lebrun M.H."/>
            <person name="Paolocci F."/>
            <person name="Bonfante P."/>
            <person name="Ottonello S."/>
            <person name="Wincker P."/>
        </authorList>
    </citation>
    <scope>NUCLEOTIDE SEQUENCE [LARGE SCALE GENOMIC DNA]</scope>
    <source>
        <strain evidence="2 3">Mel28</strain>
    </source>
</reference>
<accession>D5GCR0</accession>
<feature type="region of interest" description="Disordered" evidence="1">
    <location>
        <begin position="1"/>
        <end position="42"/>
    </location>
</feature>
<organism evidence="2 3">
    <name type="scientific">Tuber melanosporum (strain Mel28)</name>
    <name type="common">Perigord black truffle</name>
    <dbReference type="NCBI Taxonomy" id="656061"/>
    <lineage>
        <taxon>Eukaryota</taxon>
        <taxon>Fungi</taxon>
        <taxon>Dikarya</taxon>
        <taxon>Ascomycota</taxon>
        <taxon>Pezizomycotina</taxon>
        <taxon>Pezizomycetes</taxon>
        <taxon>Pezizales</taxon>
        <taxon>Tuberaceae</taxon>
        <taxon>Tuber</taxon>
    </lineage>
</organism>
<dbReference type="EMBL" id="FN430120">
    <property type="protein sequence ID" value="CAZ82303.1"/>
    <property type="molecule type" value="Genomic_DNA"/>
</dbReference>
<gene>
    <name evidence="2" type="ORF">GSTUM_00005976001</name>
</gene>
<dbReference type="Proteomes" id="UP000006911">
    <property type="component" value="Unassembled WGS sequence"/>
</dbReference>
<dbReference type="STRING" id="656061.D5GCR0"/>
<proteinExistence type="predicted"/>
<dbReference type="HOGENOM" id="CLU_044897_0_0_1"/>